<dbReference type="EMBL" id="CM003150">
    <property type="protein sequence ID" value="KIS67999.1"/>
    <property type="molecule type" value="Genomic_DNA"/>
</dbReference>
<dbReference type="Proteomes" id="UP000000561">
    <property type="component" value="Chromosome 11"/>
</dbReference>
<organism evidence="3 4">
    <name type="scientific">Mycosarcoma maydis</name>
    <name type="common">Corn smut fungus</name>
    <name type="synonym">Ustilago maydis</name>
    <dbReference type="NCBI Taxonomy" id="5270"/>
    <lineage>
        <taxon>Eukaryota</taxon>
        <taxon>Fungi</taxon>
        <taxon>Dikarya</taxon>
        <taxon>Basidiomycota</taxon>
        <taxon>Ustilaginomycotina</taxon>
        <taxon>Ustilaginomycetes</taxon>
        <taxon>Ustilaginales</taxon>
        <taxon>Ustilaginaceae</taxon>
        <taxon>Mycosarcoma</taxon>
    </lineage>
</organism>
<proteinExistence type="predicted"/>
<evidence type="ECO:0000256" key="2">
    <source>
        <dbReference type="SAM" id="SignalP"/>
    </source>
</evidence>
<dbReference type="AlphaFoldDB" id="A0A0D1DUQ9"/>
<dbReference type="OrthoDB" id="2553688at2759"/>
<gene>
    <name evidence="3" type="ORF">UMAG_11062</name>
</gene>
<dbReference type="eggNOG" id="ENOG502RDQ5">
    <property type="taxonomic scope" value="Eukaryota"/>
</dbReference>
<name>A0A0D1DUQ9_MYCMD</name>
<reference evidence="3 4" key="1">
    <citation type="journal article" date="2006" name="Nature">
        <title>Insights from the genome of the biotrophic fungal plant pathogen Ustilago maydis.</title>
        <authorList>
            <person name="Kamper J."/>
            <person name="Kahmann R."/>
            <person name="Bolker M."/>
            <person name="Ma L.J."/>
            <person name="Brefort T."/>
            <person name="Saville B.J."/>
            <person name="Banuett F."/>
            <person name="Kronstad J.W."/>
            <person name="Gold S.E."/>
            <person name="Muller O."/>
            <person name="Perlin M.H."/>
            <person name="Wosten H.A."/>
            <person name="de Vries R."/>
            <person name="Ruiz-Herrera J."/>
            <person name="Reynaga-Pena C.G."/>
            <person name="Snetselaar K."/>
            <person name="McCann M."/>
            <person name="Perez-Martin J."/>
            <person name="Feldbrugge M."/>
            <person name="Basse C.W."/>
            <person name="Steinberg G."/>
            <person name="Ibeas J.I."/>
            <person name="Holloman W."/>
            <person name="Guzman P."/>
            <person name="Farman M."/>
            <person name="Stajich J.E."/>
            <person name="Sentandreu R."/>
            <person name="Gonzalez-Prieto J.M."/>
            <person name="Kennell J.C."/>
            <person name="Molina L."/>
            <person name="Schirawski J."/>
            <person name="Mendoza-Mendoza A."/>
            <person name="Greilinger D."/>
            <person name="Munch K."/>
            <person name="Rossel N."/>
            <person name="Scherer M."/>
            <person name="Vranes M."/>
            <person name="Ladendorf O."/>
            <person name="Vincon V."/>
            <person name="Fuchs U."/>
            <person name="Sandrock B."/>
            <person name="Meng S."/>
            <person name="Ho E.C."/>
            <person name="Cahill M.J."/>
            <person name="Boyce K.J."/>
            <person name="Klose J."/>
            <person name="Klosterman S.J."/>
            <person name="Deelstra H.J."/>
            <person name="Ortiz-Castellanos L."/>
            <person name="Li W."/>
            <person name="Sanchez-Alonso P."/>
            <person name="Schreier P.H."/>
            <person name="Hauser-Hahn I."/>
            <person name="Vaupel M."/>
            <person name="Koopmann E."/>
            <person name="Friedrich G."/>
            <person name="Voss H."/>
            <person name="Schluter T."/>
            <person name="Margolis J."/>
            <person name="Platt D."/>
            <person name="Swimmer C."/>
            <person name="Gnirke A."/>
            <person name="Chen F."/>
            <person name="Vysotskaia V."/>
            <person name="Mannhaupt G."/>
            <person name="Guldener U."/>
            <person name="Munsterkotter M."/>
            <person name="Haase D."/>
            <person name="Oesterheld M."/>
            <person name="Mewes H.W."/>
            <person name="Mauceli E.W."/>
            <person name="DeCaprio D."/>
            <person name="Wade C.M."/>
            <person name="Butler J."/>
            <person name="Young S."/>
            <person name="Jaffe D.B."/>
            <person name="Calvo S."/>
            <person name="Nusbaum C."/>
            <person name="Galagan J."/>
            <person name="Birren B.W."/>
        </authorList>
    </citation>
    <scope>NUCLEOTIDE SEQUENCE [LARGE SCALE GENOMIC DNA]</scope>
    <source>
        <strain evidence="4">DSM 14603 / FGSC 9021 / UM521</strain>
    </source>
</reference>
<feature type="chain" id="PRO_5002229351" evidence="2">
    <location>
        <begin position="21"/>
        <end position="312"/>
    </location>
</feature>
<evidence type="ECO:0000256" key="1">
    <source>
        <dbReference type="SAM" id="MobiDB-lite"/>
    </source>
</evidence>
<dbReference type="KEGG" id="uma:UMAG_11062"/>
<feature type="signal peptide" evidence="2">
    <location>
        <begin position="1"/>
        <end position="20"/>
    </location>
</feature>
<feature type="region of interest" description="Disordered" evidence="1">
    <location>
        <begin position="238"/>
        <end position="298"/>
    </location>
</feature>
<sequence length="312" mass="34903">MIRLVITALLLAIAFGHALAVGTPRASSAIPPPAGRALLSRGANLEPYDYPASVQSGFDAQAHIHPSYSILGPPGFWTEASLREHYDATHHLRYHPDFYPVAPPFEVWLKEQQIIRAINMLSQTIELETSRSDLDRSILLEHEMQLGELSILLRQTQIATSLKYAILPPEWRKFEESMYRHWAGFLQVSQSGSGDGQRSKNAANWQRHVEYLERLGREKAQEYEENKKYAALYGAAEKGKKTLDSEQQDGWRTIPIEKGDPDSGTQKRRAHKPNLGTSASPERWAHSPEAVQGSSANAVDGLQEAFGKGFHL</sequence>
<keyword evidence="4" id="KW-1185">Reference proteome</keyword>
<accession>A0A0D1DUQ9</accession>
<dbReference type="GeneID" id="23566992"/>
<dbReference type="RefSeq" id="XP_011390544.1">
    <property type="nucleotide sequence ID" value="XM_011392242.1"/>
</dbReference>
<evidence type="ECO:0000313" key="3">
    <source>
        <dbReference type="EMBL" id="KIS67999.1"/>
    </source>
</evidence>
<dbReference type="InParanoid" id="A0A0D1DUQ9"/>
<keyword evidence="2" id="KW-0732">Signal</keyword>
<protein>
    <submittedName>
        <fullName evidence="3">Uncharacterized protein</fullName>
    </submittedName>
</protein>
<dbReference type="VEuPathDB" id="FungiDB:UMAG_11062"/>
<evidence type="ECO:0000313" key="4">
    <source>
        <dbReference type="Proteomes" id="UP000000561"/>
    </source>
</evidence>